<dbReference type="EMBL" id="CM039170">
    <property type="protein sequence ID" value="KAH9802510.1"/>
    <property type="molecule type" value="Genomic_DNA"/>
</dbReference>
<evidence type="ECO:0000313" key="1">
    <source>
        <dbReference type="EMBL" id="KAH9802510.1"/>
    </source>
</evidence>
<proteinExistence type="predicted"/>
<name>A0ACB8NYR6_CITSI</name>
<keyword evidence="2" id="KW-1185">Reference proteome</keyword>
<accession>A0ACB8NYR6</accession>
<evidence type="ECO:0000313" key="2">
    <source>
        <dbReference type="Proteomes" id="UP000829398"/>
    </source>
</evidence>
<gene>
    <name evidence="1" type="ORF">KPL71_001418</name>
</gene>
<protein>
    <submittedName>
        <fullName evidence="1">PRA1 family protein H</fullName>
    </submittedName>
</protein>
<comment type="caution">
    <text evidence="1">The sequence shown here is derived from an EMBL/GenBank/DDBJ whole genome shotgun (WGS) entry which is preliminary data.</text>
</comment>
<sequence>MATRLQLPRNPRHRHHDVGHRRHNSLHQRNSHSHDHNSQPFTLFIHLYLFPTVNPFAKLTTDDFSAKTPSWTREFIGALRSYSFPSSPHTLKLRVHENVKRYARNYASLFILFFACSLYQMPLALAGLISSLALWDFFKFCSDKWNWDRHPVIRQVLVRIVQCATSVVLMLLNVQMALFCALAISYVVMILHAAFRKLSASKQPSRIR</sequence>
<reference evidence="2" key="1">
    <citation type="journal article" date="2023" name="Hortic. Res.">
        <title>A chromosome-level phased genome enabling allele-level studies in sweet orange: a case study on citrus Huanglongbing tolerance.</title>
        <authorList>
            <person name="Wu B."/>
            <person name="Yu Q."/>
            <person name="Deng Z."/>
            <person name="Duan Y."/>
            <person name="Luo F."/>
            <person name="Gmitter F. Jr."/>
        </authorList>
    </citation>
    <scope>NUCLEOTIDE SEQUENCE [LARGE SCALE GENOMIC DNA]</scope>
    <source>
        <strain evidence="2">cv. Valencia</strain>
    </source>
</reference>
<dbReference type="Proteomes" id="UP000829398">
    <property type="component" value="Chromosome 1"/>
</dbReference>
<organism evidence="1 2">
    <name type="scientific">Citrus sinensis</name>
    <name type="common">Sweet orange</name>
    <name type="synonym">Citrus aurantium var. sinensis</name>
    <dbReference type="NCBI Taxonomy" id="2711"/>
    <lineage>
        <taxon>Eukaryota</taxon>
        <taxon>Viridiplantae</taxon>
        <taxon>Streptophyta</taxon>
        <taxon>Embryophyta</taxon>
        <taxon>Tracheophyta</taxon>
        <taxon>Spermatophyta</taxon>
        <taxon>Magnoliopsida</taxon>
        <taxon>eudicotyledons</taxon>
        <taxon>Gunneridae</taxon>
        <taxon>Pentapetalae</taxon>
        <taxon>rosids</taxon>
        <taxon>malvids</taxon>
        <taxon>Sapindales</taxon>
        <taxon>Rutaceae</taxon>
        <taxon>Aurantioideae</taxon>
        <taxon>Citrus</taxon>
    </lineage>
</organism>